<evidence type="ECO:0000313" key="6">
    <source>
        <dbReference type="Proteomes" id="UP000095039"/>
    </source>
</evidence>
<feature type="transmembrane region" description="Helical" evidence="1">
    <location>
        <begin position="22"/>
        <end position="41"/>
    </location>
</feature>
<keyword evidence="1" id="KW-0812">Transmembrane</keyword>
<keyword evidence="1" id="KW-0472">Membrane</keyword>
<dbReference type="Pfam" id="PF25225">
    <property type="entry name" value="DUF7843"/>
    <property type="match status" value="1"/>
</dbReference>
<proteinExistence type="predicted"/>
<accession>A0A1E5BZF0</accession>
<comment type="caution">
    <text evidence="5">The sequence shown here is derived from an EMBL/GenBank/DDBJ whole genome shotgun (WGS) entry which is preliminary data.</text>
</comment>
<dbReference type="InterPro" id="IPR057165">
    <property type="entry name" value="DUF7843"/>
</dbReference>
<dbReference type="InterPro" id="IPR057162">
    <property type="entry name" value="DUF7840"/>
</dbReference>
<evidence type="ECO:0000313" key="5">
    <source>
        <dbReference type="EMBL" id="OEE58589.1"/>
    </source>
</evidence>
<dbReference type="InterPro" id="IPR025178">
    <property type="entry name" value="Lnb_N"/>
</dbReference>
<feature type="domain" description="Lnb N-terminal periplasmic" evidence="2">
    <location>
        <begin position="135"/>
        <end position="284"/>
    </location>
</feature>
<gene>
    <name evidence="5" type="ORF">A1OK_15140</name>
</gene>
<evidence type="ECO:0000259" key="3">
    <source>
        <dbReference type="Pfam" id="PF25222"/>
    </source>
</evidence>
<dbReference type="Pfam" id="PF13387">
    <property type="entry name" value="Lnb_N"/>
    <property type="match status" value="1"/>
</dbReference>
<feature type="domain" description="DUF7840" evidence="3">
    <location>
        <begin position="412"/>
        <end position="623"/>
    </location>
</feature>
<protein>
    <submittedName>
        <fullName evidence="5">Uncharacterized protein</fullName>
    </submittedName>
</protein>
<sequence length="632" mass="72955">MRVVFYSGKICQTNKKQHIKKYFVYMSLIALHFFASFTASADGREPRHIFNLHKNPTWQNLLHHEPSWFGSESLINSADFFLSPDGKYNAAAELSATLDAFTLEPQTQCRFPARKMWLEQVLPNIPFPKVDCREYETYMQAFSAESVSLVYASGYLGNPASMYGHVLLKFNSAQNHEFLDNTFNYGARVPDEDNKLVYIYKGITGGYSGQFTNQKYHHQNLTYNESELRDLWEYRLRLSQQKVNFLLAHLWELENSSMTYYFFTENCAYQLAKVLEMVMEKPLIAEGKVWVMPFDIVMMLNKPQTNAFVDDVIYHKSRQEQLYQRFAQLNEDQQETIARIVDTPTSEIQQQFDDHSHNEVIQIVDTLYDYYAFIDVKNEGLNDVQTAKLKALLALRFSLPASETEWIEPKQTPPHNAQNTTMLQASAIYNEAFGEALALRFRANYYDLLNMNSARIPDSALNTFDLTFLYTKEDNSVRLREFTLIDIINLNVSQTGLPGDSQLAWGISAGYKPTALNCINCSDTSFEGFVGKSWKTFDSLVSHLALAGDVQINSLKDINLFSGPEIGGVLTVTPYWVTSMKLGGYFNINKKWQYNNHLAWEQRFFDHQAFDLRTTVRYDEGFEYAANLSIYW</sequence>
<reference evidence="5 6" key="1">
    <citation type="journal article" date="2012" name="Science">
        <title>Ecological populations of bacteria act as socially cohesive units of antibiotic production and resistance.</title>
        <authorList>
            <person name="Cordero O.X."/>
            <person name="Wildschutte H."/>
            <person name="Kirkup B."/>
            <person name="Proehl S."/>
            <person name="Ngo L."/>
            <person name="Hussain F."/>
            <person name="Le Roux F."/>
            <person name="Mincer T."/>
            <person name="Polz M.F."/>
        </authorList>
    </citation>
    <scope>NUCLEOTIDE SEQUENCE [LARGE SCALE GENOMIC DNA]</scope>
    <source>
        <strain evidence="5 6">FF-454</strain>
    </source>
</reference>
<keyword evidence="6" id="KW-1185">Reference proteome</keyword>
<keyword evidence="1" id="KW-1133">Transmembrane helix</keyword>
<evidence type="ECO:0000259" key="4">
    <source>
        <dbReference type="Pfam" id="PF25225"/>
    </source>
</evidence>
<evidence type="ECO:0000256" key="1">
    <source>
        <dbReference type="SAM" id="Phobius"/>
    </source>
</evidence>
<dbReference type="Pfam" id="PF25222">
    <property type="entry name" value="DUF7840"/>
    <property type="match status" value="1"/>
</dbReference>
<dbReference type="Proteomes" id="UP000095039">
    <property type="component" value="Unassembled WGS sequence"/>
</dbReference>
<feature type="domain" description="DUF7843" evidence="4">
    <location>
        <begin position="51"/>
        <end position="120"/>
    </location>
</feature>
<evidence type="ECO:0000259" key="2">
    <source>
        <dbReference type="Pfam" id="PF13387"/>
    </source>
</evidence>
<organism evidence="5 6">
    <name type="scientific">Enterovibrio norvegicus FF-454</name>
    <dbReference type="NCBI Taxonomy" id="1185651"/>
    <lineage>
        <taxon>Bacteria</taxon>
        <taxon>Pseudomonadati</taxon>
        <taxon>Pseudomonadota</taxon>
        <taxon>Gammaproteobacteria</taxon>
        <taxon>Vibrionales</taxon>
        <taxon>Vibrionaceae</taxon>
        <taxon>Enterovibrio</taxon>
    </lineage>
</organism>
<dbReference type="EMBL" id="AJWN02000092">
    <property type="protein sequence ID" value="OEE58589.1"/>
    <property type="molecule type" value="Genomic_DNA"/>
</dbReference>
<dbReference type="AlphaFoldDB" id="A0A1E5BZF0"/>
<name>A0A1E5BZF0_9GAMM</name>